<sequence length="524" mass="58850">MSFTLLNRFFFLAIVCFTSLMGAIDTDRLESAKKALASNDEIEQFRGYNEFKTLYLRAILDKDAPVALEALEGIVQGGEKLGIDVRKYQTDLAKLKKNTPSAKPLMVTEKTPTSPLPSVIYDKTFKPALVASKFSTPEPEKMIKSDPILPKNEITMTMRHRLLDTSWKDNGLILVFDSEIKPSEVRMSKILETDKKRFRYIMDIDSSTLSKTQTLEHQSINRIIMAQFDAKTLRVVIEHNQPISIKTTPKGSTLYIDLSLEPPKTTPPLATAPVKEEVQEPLQLSALPPLVTVTPRDRSKKIIVIDPGHGGKDSGAVGNGFMEKEIVLGISKQLSEKLRAMGYTVYMTRSNDVFIELKDRTKFANDKEADLFVSVHANSIPKTSDPLAAQGLETYFLSPTRSERSMRVAALENSEDMEEMGEYGKLSFLSFLNKEKIIASNKLAIDLQKGMFSNLRKQFPNVHDNGVREAPFWVLVGAQMPAVLLEVGYISHPEESTRIADEKYQRWLVEGLMEGIGRYFANNS</sequence>
<dbReference type="Pfam" id="PF01520">
    <property type="entry name" value="Amidase_3"/>
    <property type="match status" value="1"/>
</dbReference>
<organism evidence="5 6">
    <name type="scientific">Sulfuricurvum kujiense</name>
    <dbReference type="NCBI Taxonomy" id="148813"/>
    <lineage>
        <taxon>Bacteria</taxon>
        <taxon>Pseudomonadati</taxon>
        <taxon>Campylobacterota</taxon>
        <taxon>Epsilonproteobacteria</taxon>
        <taxon>Campylobacterales</taxon>
        <taxon>Sulfurimonadaceae</taxon>
        <taxon>Sulfuricurvum</taxon>
    </lineage>
</organism>
<comment type="catalytic activity">
    <reaction evidence="1">
        <text>Hydrolyzes the link between N-acetylmuramoyl residues and L-amino acid residues in certain cell-wall glycopeptides.</text>
        <dbReference type="EC" id="3.5.1.28"/>
    </reaction>
</comment>
<dbReference type="InterPro" id="IPR002508">
    <property type="entry name" value="MurNAc-LAA_cat"/>
</dbReference>
<accession>A0A2D3WBT4</accession>
<comment type="caution">
    <text evidence="5">The sequence shown here is derived from an EMBL/GenBank/DDBJ whole genome shotgun (WGS) entry which is preliminary data.</text>
</comment>
<dbReference type="Proteomes" id="UP000228859">
    <property type="component" value="Unassembled WGS sequence"/>
</dbReference>
<dbReference type="PANTHER" id="PTHR30404">
    <property type="entry name" value="N-ACETYLMURAMOYL-L-ALANINE AMIDASE"/>
    <property type="match status" value="1"/>
</dbReference>
<proteinExistence type="predicted"/>
<evidence type="ECO:0000313" key="6">
    <source>
        <dbReference type="Proteomes" id="UP000228859"/>
    </source>
</evidence>
<dbReference type="Gene3D" id="3.40.630.40">
    <property type="entry name" value="Zn-dependent exopeptidases"/>
    <property type="match status" value="1"/>
</dbReference>
<evidence type="ECO:0000256" key="1">
    <source>
        <dbReference type="ARBA" id="ARBA00001561"/>
    </source>
</evidence>
<evidence type="ECO:0000256" key="3">
    <source>
        <dbReference type="ARBA" id="ARBA00022801"/>
    </source>
</evidence>
<dbReference type="Gene3D" id="2.60.40.3500">
    <property type="match status" value="1"/>
</dbReference>
<dbReference type="EMBL" id="DLUI01000063">
    <property type="protein sequence ID" value="DAB38772.1"/>
    <property type="molecule type" value="Genomic_DNA"/>
</dbReference>
<dbReference type="SMART" id="SM00646">
    <property type="entry name" value="Ami_3"/>
    <property type="match status" value="1"/>
</dbReference>
<dbReference type="FunFam" id="3.40.630.40:FF:000005">
    <property type="entry name" value="N-acetylmuramoyl-L-alanine amidase (AmiA)"/>
    <property type="match status" value="1"/>
</dbReference>
<dbReference type="InterPro" id="IPR050695">
    <property type="entry name" value="N-acetylmuramoyl_amidase_3"/>
</dbReference>
<dbReference type="AlphaFoldDB" id="A0A2D3WBT4"/>
<dbReference type="PANTHER" id="PTHR30404:SF0">
    <property type="entry name" value="N-ACETYLMURAMOYL-L-ALANINE AMIDASE AMIC"/>
    <property type="match status" value="1"/>
</dbReference>
<gene>
    <name evidence="5" type="ORF">CFH83_04280</name>
</gene>
<dbReference type="GO" id="GO:0009253">
    <property type="term" value="P:peptidoglycan catabolic process"/>
    <property type="evidence" value="ECO:0007669"/>
    <property type="project" value="InterPro"/>
</dbReference>
<protein>
    <recommendedName>
        <fullName evidence="2">N-acetylmuramoyl-L-alanine amidase</fullName>
        <ecNumber evidence="2">3.5.1.28</ecNumber>
    </recommendedName>
</protein>
<evidence type="ECO:0000259" key="4">
    <source>
        <dbReference type="SMART" id="SM00646"/>
    </source>
</evidence>
<evidence type="ECO:0000256" key="2">
    <source>
        <dbReference type="ARBA" id="ARBA00011901"/>
    </source>
</evidence>
<feature type="domain" description="MurNAc-LAA" evidence="4">
    <location>
        <begin position="361"/>
        <end position="517"/>
    </location>
</feature>
<evidence type="ECO:0000313" key="5">
    <source>
        <dbReference type="EMBL" id="DAB38772.1"/>
    </source>
</evidence>
<keyword evidence="3" id="KW-0378">Hydrolase</keyword>
<dbReference type="GO" id="GO:0008745">
    <property type="term" value="F:N-acetylmuramoyl-L-alanine amidase activity"/>
    <property type="evidence" value="ECO:0007669"/>
    <property type="project" value="UniProtKB-EC"/>
</dbReference>
<dbReference type="SUPFAM" id="SSF53187">
    <property type="entry name" value="Zn-dependent exopeptidases"/>
    <property type="match status" value="1"/>
</dbReference>
<dbReference type="EC" id="3.5.1.28" evidence="2"/>
<reference evidence="5 6" key="1">
    <citation type="journal article" date="2017" name="Front. Microbiol.">
        <title>Comparative Genomic Analysis of the Class Epsilonproteobacteria and Proposed Reclassification to Epsilonbacteraeota (phyl. nov.).</title>
        <authorList>
            <person name="Waite D.W."/>
            <person name="Vanwonterghem I."/>
            <person name="Rinke C."/>
            <person name="Parks D.H."/>
            <person name="Zhang Y."/>
            <person name="Takai K."/>
            <person name="Sievert S.M."/>
            <person name="Simon J."/>
            <person name="Campbell B.J."/>
            <person name="Hanson T.E."/>
            <person name="Woyke T."/>
            <person name="Klotz M.G."/>
            <person name="Hugenholtz P."/>
        </authorList>
    </citation>
    <scope>NUCLEOTIDE SEQUENCE [LARGE SCALE GENOMIC DNA]</scope>
    <source>
        <strain evidence="5">UBA12443</strain>
    </source>
</reference>
<dbReference type="RefSeq" id="WP_294893863.1">
    <property type="nucleotide sequence ID" value="NZ_DLUI01000063.1"/>
</dbReference>
<dbReference type="CDD" id="cd02696">
    <property type="entry name" value="MurNAc-LAA"/>
    <property type="match status" value="1"/>
</dbReference>
<name>A0A2D3WBT4_9BACT</name>
<dbReference type="GO" id="GO:0030288">
    <property type="term" value="C:outer membrane-bounded periplasmic space"/>
    <property type="evidence" value="ECO:0007669"/>
    <property type="project" value="TreeGrafter"/>
</dbReference>